<keyword evidence="4 11" id="KW-0812">Transmembrane</keyword>
<comment type="similarity">
    <text evidence="2">Belongs to the cytochrome P450 family.</text>
</comment>
<comment type="caution">
    <text evidence="12">The sequence shown here is derived from an EMBL/GenBank/DDBJ whole genome shotgun (WGS) entry which is preliminary data.</text>
</comment>
<dbReference type="GO" id="GO:0005506">
    <property type="term" value="F:iron ion binding"/>
    <property type="evidence" value="ECO:0007669"/>
    <property type="project" value="InterPro"/>
</dbReference>
<evidence type="ECO:0000256" key="9">
    <source>
        <dbReference type="ARBA" id="ARBA00023033"/>
    </source>
</evidence>
<comment type="subcellular location">
    <subcellularLocation>
        <location evidence="1">Membrane</location>
        <topology evidence="1">Single-pass membrane protein</topology>
    </subcellularLocation>
</comment>
<dbReference type="InterPro" id="IPR001128">
    <property type="entry name" value="Cyt_P450"/>
</dbReference>
<dbReference type="FunFam" id="1.10.630.10:FF:000023">
    <property type="entry name" value="Cytochrome P450 family protein"/>
    <property type="match status" value="1"/>
</dbReference>
<keyword evidence="8" id="KW-0408">Iron</keyword>
<dbReference type="Pfam" id="PF00067">
    <property type="entry name" value="p450"/>
    <property type="match status" value="2"/>
</dbReference>
<evidence type="ECO:0000256" key="8">
    <source>
        <dbReference type="ARBA" id="ARBA00023004"/>
    </source>
</evidence>
<feature type="transmembrane region" description="Helical" evidence="11">
    <location>
        <begin position="12"/>
        <end position="29"/>
    </location>
</feature>
<feature type="non-terminal residue" evidence="12">
    <location>
        <position position="1"/>
    </location>
</feature>
<dbReference type="PANTHER" id="PTHR47947:SF62">
    <property type="entry name" value="CYTOCHROME P450, FAMILY 81, SUBFAMILY D, POLYPEPTIDE 5"/>
    <property type="match status" value="1"/>
</dbReference>
<evidence type="ECO:0000256" key="4">
    <source>
        <dbReference type="ARBA" id="ARBA00022692"/>
    </source>
</evidence>
<evidence type="ECO:0000256" key="2">
    <source>
        <dbReference type="ARBA" id="ARBA00010617"/>
    </source>
</evidence>
<keyword evidence="3" id="KW-0349">Heme</keyword>
<protein>
    <submittedName>
        <fullName evidence="12">Uncharacterized protein</fullName>
    </submittedName>
</protein>
<evidence type="ECO:0000256" key="5">
    <source>
        <dbReference type="ARBA" id="ARBA00022723"/>
    </source>
</evidence>
<dbReference type="GO" id="GO:0016705">
    <property type="term" value="F:oxidoreductase activity, acting on paired donors, with incorporation or reduction of molecular oxygen"/>
    <property type="evidence" value="ECO:0007669"/>
    <property type="project" value="InterPro"/>
</dbReference>
<dbReference type="Gene3D" id="1.10.630.10">
    <property type="entry name" value="Cytochrome P450"/>
    <property type="match status" value="2"/>
</dbReference>
<dbReference type="GO" id="GO:0004497">
    <property type="term" value="F:monooxygenase activity"/>
    <property type="evidence" value="ECO:0007669"/>
    <property type="project" value="UniProtKB-KW"/>
</dbReference>
<evidence type="ECO:0000256" key="1">
    <source>
        <dbReference type="ARBA" id="ARBA00004167"/>
    </source>
</evidence>
<reference evidence="12" key="1">
    <citation type="submission" date="2022-06" db="EMBL/GenBank/DDBJ databases">
        <title>Uncovering the hologenomic basis of an extraordinary plant invasion.</title>
        <authorList>
            <person name="Bieker V.C."/>
            <person name="Martin M.D."/>
            <person name="Gilbert T."/>
            <person name="Hodgins K."/>
            <person name="Battlay P."/>
            <person name="Petersen B."/>
            <person name="Wilson J."/>
        </authorList>
    </citation>
    <scope>NUCLEOTIDE SEQUENCE</scope>
    <source>
        <strain evidence="12">AA19_3_7</strain>
        <tissue evidence="12">Leaf</tissue>
    </source>
</reference>
<keyword evidence="10 11" id="KW-0472">Membrane</keyword>
<keyword evidence="9" id="KW-0503">Monooxygenase</keyword>
<dbReference type="AlphaFoldDB" id="A0AAD5G506"/>
<evidence type="ECO:0000313" key="13">
    <source>
        <dbReference type="Proteomes" id="UP001206925"/>
    </source>
</evidence>
<feature type="transmembrane region" description="Helical" evidence="11">
    <location>
        <begin position="350"/>
        <end position="369"/>
    </location>
</feature>
<dbReference type="PRINTS" id="PR00385">
    <property type="entry name" value="P450"/>
</dbReference>
<dbReference type="PRINTS" id="PR00463">
    <property type="entry name" value="EP450I"/>
</dbReference>
<evidence type="ECO:0000256" key="11">
    <source>
        <dbReference type="SAM" id="Phobius"/>
    </source>
</evidence>
<dbReference type="EMBL" id="JAMZMK010011107">
    <property type="protein sequence ID" value="KAI7728949.1"/>
    <property type="molecule type" value="Genomic_DNA"/>
</dbReference>
<keyword evidence="7" id="KW-0560">Oxidoreductase</keyword>
<dbReference type="InterPro" id="IPR050651">
    <property type="entry name" value="Plant_Cytochrome_P450_Monoox"/>
</dbReference>
<evidence type="ECO:0000313" key="12">
    <source>
        <dbReference type="EMBL" id="KAI7728949.1"/>
    </source>
</evidence>
<dbReference type="SUPFAM" id="SSF48264">
    <property type="entry name" value="Cytochrome P450"/>
    <property type="match status" value="2"/>
</dbReference>
<evidence type="ECO:0000256" key="6">
    <source>
        <dbReference type="ARBA" id="ARBA00022989"/>
    </source>
</evidence>
<evidence type="ECO:0000256" key="10">
    <source>
        <dbReference type="ARBA" id="ARBA00023136"/>
    </source>
</evidence>
<evidence type="ECO:0000256" key="7">
    <source>
        <dbReference type="ARBA" id="ARBA00023002"/>
    </source>
</evidence>
<sequence length="785" mass="89656">HLYQTHSSMDHIHLFFIFLVPLVSLLLVIKLSTPKNVKNLPPSPPSLPIIGHLYLIKGQLHRVLQRLSSQYGPIMALRFGSRPIVVITSPSAVEECFTKNDTTFLTGKYFEYDHMGLGSVPYGRLWRDVRRIMTLNYSQQRVLKLTHVLDKMKLFFKIVMKSRIEGLPFNIILKMVAGTRPCEANANDSKEVSEFKEVIRDAFETSGATNTGDFIPLLKWIDFQGLEEACEKLIDECRSKRCDYSNDGKEKIFMDVILSLQDSEPEYYTDNVLKSNMMAADRRLSKAVMDRLAQGSFMLLIPYRSELDQRNNQNTKFFTCFTPPPPHPTLQGLSPVKLQSKRIARSMDHIHLFFIFLVSLISLLLVIKLSTPKNVKNLPPSPPSLPIIGHLHLIKGPLHRVLQHLSSQYGPIMALRFGSRPVIVITSPSAVEECFTKNDVILANRPLFLSGKYFDYDHMGLGSVPYGRLWRDVRRIMTLELFSTTRLKTYTRVRQDEVVFFIKQLFQDCVKDFTRVEMKSRIEGLPFNIILKMVAGTRPCEANTNDSKEVNEFKEVIRDAFETSGATNVGDFIPLLKWIDFQGLEKKLVKLQNKCDRFLHKLIEECRSKRGDCSNEGKEKTFMDVILSLQDSEPEYYTDNVIKGNIMALLFAGTDTSSVTIEWAMSLLLNHPNVLEKAREEIDEYTRQERLVQETDLPNLPYIQCIVNETLRLFPAAPLLCPGYGLANKVVGFALASLIQCFEWERVGEELVGLSEGKGLTMPKDEPLVAMFKARQSMNHLLKDL</sequence>
<keyword evidence="5" id="KW-0479">Metal-binding</keyword>
<evidence type="ECO:0000256" key="3">
    <source>
        <dbReference type="ARBA" id="ARBA00022617"/>
    </source>
</evidence>
<dbReference type="InterPro" id="IPR002401">
    <property type="entry name" value="Cyt_P450_E_grp-I"/>
</dbReference>
<dbReference type="Proteomes" id="UP001206925">
    <property type="component" value="Unassembled WGS sequence"/>
</dbReference>
<dbReference type="GO" id="GO:0020037">
    <property type="term" value="F:heme binding"/>
    <property type="evidence" value="ECO:0007669"/>
    <property type="project" value="InterPro"/>
</dbReference>
<accession>A0AAD5G506</accession>
<keyword evidence="6 11" id="KW-1133">Transmembrane helix</keyword>
<proteinExistence type="inferred from homology"/>
<dbReference type="GO" id="GO:0016020">
    <property type="term" value="C:membrane"/>
    <property type="evidence" value="ECO:0007669"/>
    <property type="project" value="UniProtKB-SubCell"/>
</dbReference>
<name>A0AAD5G506_AMBAR</name>
<dbReference type="InterPro" id="IPR036396">
    <property type="entry name" value="Cyt_P450_sf"/>
</dbReference>
<dbReference type="PANTHER" id="PTHR47947">
    <property type="entry name" value="CYTOCHROME P450 82C3-RELATED"/>
    <property type="match status" value="1"/>
</dbReference>
<gene>
    <name evidence="12" type="ORF">M8C21_018083</name>
</gene>
<organism evidence="12 13">
    <name type="scientific">Ambrosia artemisiifolia</name>
    <name type="common">Common ragweed</name>
    <dbReference type="NCBI Taxonomy" id="4212"/>
    <lineage>
        <taxon>Eukaryota</taxon>
        <taxon>Viridiplantae</taxon>
        <taxon>Streptophyta</taxon>
        <taxon>Embryophyta</taxon>
        <taxon>Tracheophyta</taxon>
        <taxon>Spermatophyta</taxon>
        <taxon>Magnoliopsida</taxon>
        <taxon>eudicotyledons</taxon>
        <taxon>Gunneridae</taxon>
        <taxon>Pentapetalae</taxon>
        <taxon>asterids</taxon>
        <taxon>campanulids</taxon>
        <taxon>Asterales</taxon>
        <taxon>Asteraceae</taxon>
        <taxon>Asteroideae</taxon>
        <taxon>Heliantheae alliance</taxon>
        <taxon>Heliantheae</taxon>
        <taxon>Ambrosia</taxon>
    </lineage>
</organism>
<keyword evidence="13" id="KW-1185">Reference proteome</keyword>